<feature type="non-terminal residue" evidence="4">
    <location>
        <position position="94"/>
    </location>
</feature>
<dbReference type="InterPro" id="IPR029044">
    <property type="entry name" value="Nucleotide-diphossugar_trans"/>
</dbReference>
<dbReference type="Gene3D" id="3.90.550.10">
    <property type="entry name" value="Spore Coat Polysaccharide Biosynthesis Protein SpsA, Chain A"/>
    <property type="match status" value="1"/>
</dbReference>
<dbReference type="AlphaFoldDB" id="A0A382ZPK4"/>
<feature type="domain" description="Nucleotidyl transferase" evidence="3">
    <location>
        <begin position="3"/>
        <end position="90"/>
    </location>
</feature>
<evidence type="ECO:0000313" key="4">
    <source>
        <dbReference type="EMBL" id="SVD97526.1"/>
    </source>
</evidence>
<dbReference type="InterPro" id="IPR050065">
    <property type="entry name" value="GlmU-like"/>
</dbReference>
<sequence>MQAVILAANASERLQPFTETRAKPMLWVGGDFVLSHTLHQLREAGVREIILVVNHCEAEIRNHFKSGAAWGLTIRYVLQPEIKGIGHALLCCQQ</sequence>
<dbReference type="PANTHER" id="PTHR43584">
    <property type="entry name" value="NUCLEOTIDYL TRANSFERASE"/>
    <property type="match status" value="1"/>
</dbReference>
<gene>
    <name evidence="4" type="ORF">METZ01_LOCUS450380</name>
</gene>
<dbReference type="EMBL" id="UINC01185692">
    <property type="protein sequence ID" value="SVD97526.1"/>
    <property type="molecule type" value="Genomic_DNA"/>
</dbReference>
<evidence type="ECO:0000256" key="1">
    <source>
        <dbReference type="ARBA" id="ARBA00022679"/>
    </source>
</evidence>
<evidence type="ECO:0000259" key="3">
    <source>
        <dbReference type="Pfam" id="PF00483"/>
    </source>
</evidence>
<dbReference type="Pfam" id="PF00483">
    <property type="entry name" value="NTP_transferase"/>
    <property type="match status" value="1"/>
</dbReference>
<keyword evidence="1" id="KW-0808">Transferase</keyword>
<keyword evidence="2" id="KW-0548">Nucleotidyltransferase</keyword>
<protein>
    <recommendedName>
        <fullName evidence="3">Nucleotidyl transferase domain-containing protein</fullName>
    </recommendedName>
</protein>
<accession>A0A382ZPK4</accession>
<dbReference type="GO" id="GO:0016779">
    <property type="term" value="F:nucleotidyltransferase activity"/>
    <property type="evidence" value="ECO:0007669"/>
    <property type="project" value="UniProtKB-KW"/>
</dbReference>
<dbReference type="PANTHER" id="PTHR43584:SF8">
    <property type="entry name" value="N-ACETYLMURAMATE ALPHA-1-PHOSPHATE URIDYLYLTRANSFERASE"/>
    <property type="match status" value="1"/>
</dbReference>
<name>A0A382ZPK4_9ZZZZ</name>
<proteinExistence type="predicted"/>
<organism evidence="4">
    <name type="scientific">marine metagenome</name>
    <dbReference type="NCBI Taxonomy" id="408172"/>
    <lineage>
        <taxon>unclassified sequences</taxon>
        <taxon>metagenomes</taxon>
        <taxon>ecological metagenomes</taxon>
    </lineage>
</organism>
<dbReference type="SUPFAM" id="SSF53448">
    <property type="entry name" value="Nucleotide-diphospho-sugar transferases"/>
    <property type="match status" value="1"/>
</dbReference>
<reference evidence="4" key="1">
    <citation type="submission" date="2018-05" db="EMBL/GenBank/DDBJ databases">
        <authorList>
            <person name="Lanie J.A."/>
            <person name="Ng W.-L."/>
            <person name="Kazmierczak K.M."/>
            <person name="Andrzejewski T.M."/>
            <person name="Davidsen T.M."/>
            <person name="Wayne K.J."/>
            <person name="Tettelin H."/>
            <person name="Glass J.I."/>
            <person name="Rusch D."/>
            <person name="Podicherti R."/>
            <person name="Tsui H.-C.T."/>
            <person name="Winkler M.E."/>
        </authorList>
    </citation>
    <scope>NUCLEOTIDE SEQUENCE</scope>
</reference>
<dbReference type="InterPro" id="IPR005835">
    <property type="entry name" value="NTP_transferase_dom"/>
</dbReference>
<evidence type="ECO:0000256" key="2">
    <source>
        <dbReference type="ARBA" id="ARBA00022695"/>
    </source>
</evidence>